<dbReference type="STRING" id="1505087.AYJ54_12340"/>
<evidence type="ECO:0000256" key="3">
    <source>
        <dbReference type="ARBA" id="ARBA00023098"/>
    </source>
</evidence>
<name>A0A176YTX4_9BRAD</name>
<reference evidence="6 7" key="1">
    <citation type="submission" date="2016-03" db="EMBL/GenBank/DDBJ databases">
        <title>Draft Genome Sequence of the Strain BR 10245 (Bradyrhizobium sp.) isolated from nodules of Centrolobium paraense.</title>
        <authorList>
            <person name="Simoes-Araujo J.L.Sr."/>
            <person name="Barauna A.C."/>
            <person name="Silva K."/>
            <person name="Zilli J.E."/>
        </authorList>
    </citation>
    <scope>NUCLEOTIDE SEQUENCE [LARGE SCALE GENOMIC DNA]</scope>
    <source>
        <strain evidence="6 7">BR 10245</strain>
    </source>
</reference>
<dbReference type="GO" id="GO:0003847">
    <property type="term" value="F:1-alkyl-2-acetylglycerophosphocholine esterase activity"/>
    <property type="evidence" value="ECO:0007669"/>
    <property type="project" value="TreeGrafter"/>
</dbReference>
<evidence type="ECO:0000313" key="6">
    <source>
        <dbReference type="EMBL" id="OAF10116.1"/>
    </source>
</evidence>
<keyword evidence="3" id="KW-0443">Lipid metabolism</keyword>
<feature type="domain" description="Dienelactone hydrolase" evidence="5">
    <location>
        <begin position="72"/>
        <end position="191"/>
    </location>
</feature>
<sequence>MRVFKFILVSAFCSVATLVQAAGFRFITVPAEAGFPMLRAAVWSPCPGPVGEVKLSVITLPATQDCAVSGEKLPLIVISHGYGGSFAGHHDTAEVLADGGFVVVALNHPVDAGGSDMSRADTLAALTERPADITRVINYMLSAWPDRGKLDPENIGFFGFSRGGYAGLVVAGGSPDFRKAIAFCPEGSPHPICAQLRRNGMPTETFVHNERIKALVIADPAFGPLFDPDGLKNVKIPIQLWESELSGEDRTGGEVTPDYVSAIGRGLPVKPDYHLVPGAGHFAFLAPCTPDLANKLPRICTDRPGFDRAAFHAEFDVAVLAFFGKHFGKN</sequence>
<feature type="chain" id="PRO_5008054993" description="Dienelactone hydrolase domain-containing protein" evidence="4">
    <location>
        <begin position="22"/>
        <end position="330"/>
    </location>
</feature>
<dbReference type="GO" id="GO:0016042">
    <property type="term" value="P:lipid catabolic process"/>
    <property type="evidence" value="ECO:0007669"/>
    <property type="project" value="UniProtKB-KW"/>
</dbReference>
<dbReference type="Proteomes" id="UP000076959">
    <property type="component" value="Unassembled WGS sequence"/>
</dbReference>
<evidence type="ECO:0000256" key="2">
    <source>
        <dbReference type="ARBA" id="ARBA00022963"/>
    </source>
</evidence>
<dbReference type="PANTHER" id="PTHR10272">
    <property type="entry name" value="PLATELET-ACTIVATING FACTOR ACETYLHYDROLASE"/>
    <property type="match status" value="1"/>
</dbReference>
<dbReference type="Pfam" id="PF01738">
    <property type="entry name" value="DLH"/>
    <property type="match status" value="1"/>
</dbReference>
<protein>
    <recommendedName>
        <fullName evidence="5">Dienelactone hydrolase domain-containing protein</fullName>
    </recommendedName>
</protein>
<dbReference type="PIRSF" id="PIRSF031982">
    <property type="entry name" value="UCP031982_abhydr"/>
    <property type="match status" value="1"/>
</dbReference>
<feature type="signal peptide" evidence="4">
    <location>
        <begin position="1"/>
        <end position="21"/>
    </location>
</feature>
<keyword evidence="2" id="KW-0442">Lipid degradation</keyword>
<keyword evidence="4" id="KW-0732">Signal</keyword>
<accession>A0A176YTX4</accession>
<dbReference type="Gene3D" id="3.40.50.1820">
    <property type="entry name" value="alpha/beta hydrolase"/>
    <property type="match status" value="1"/>
</dbReference>
<dbReference type="EMBL" id="LUUB01000054">
    <property type="protein sequence ID" value="OAF10116.1"/>
    <property type="molecule type" value="Genomic_DNA"/>
</dbReference>
<dbReference type="RefSeq" id="WP_063700224.1">
    <property type="nucleotide sequence ID" value="NZ_LUUB01000054.1"/>
</dbReference>
<evidence type="ECO:0000313" key="7">
    <source>
        <dbReference type="Proteomes" id="UP000076959"/>
    </source>
</evidence>
<keyword evidence="7" id="KW-1185">Reference proteome</keyword>
<proteinExistence type="predicted"/>
<dbReference type="PANTHER" id="PTHR10272:SF0">
    <property type="entry name" value="PLATELET-ACTIVATING FACTOR ACETYLHYDROLASE"/>
    <property type="match status" value="1"/>
</dbReference>
<organism evidence="6 7">
    <name type="scientific">Bradyrhizobium centrolobii</name>
    <dbReference type="NCBI Taxonomy" id="1505087"/>
    <lineage>
        <taxon>Bacteria</taxon>
        <taxon>Pseudomonadati</taxon>
        <taxon>Pseudomonadota</taxon>
        <taxon>Alphaproteobacteria</taxon>
        <taxon>Hyphomicrobiales</taxon>
        <taxon>Nitrobacteraceae</taxon>
        <taxon>Bradyrhizobium</taxon>
    </lineage>
</organism>
<dbReference type="InterPro" id="IPR016986">
    <property type="entry name" value="UCP031982_abhydr"/>
</dbReference>
<keyword evidence="1" id="KW-0378">Hydrolase</keyword>
<gene>
    <name evidence="6" type="ORF">AYJ54_12340</name>
</gene>
<comment type="caution">
    <text evidence="6">The sequence shown here is derived from an EMBL/GenBank/DDBJ whole genome shotgun (WGS) entry which is preliminary data.</text>
</comment>
<evidence type="ECO:0000256" key="4">
    <source>
        <dbReference type="SAM" id="SignalP"/>
    </source>
</evidence>
<dbReference type="InterPro" id="IPR002925">
    <property type="entry name" value="Dienelactn_hydro"/>
</dbReference>
<evidence type="ECO:0000256" key="1">
    <source>
        <dbReference type="ARBA" id="ARBA00022801"/>
    </source>
</evidence>
<evidence type="ECO:0000259" key="5">
    <source>
        <dbReference type="Pfam" id="PF01738"/>
    </source>
</evidence>
<dbReference type="SUPFAM" id="SSF53474">
    <property type="entry name" value="alpha/beta-Hydrolases"/>
    <property type="match status" value="1"/>
</dbReference>
<dbReference type="AlphaFoldDB" id="A0A176YTX4"/>
<dbReference type="OrthoDB" id="9814760at2"/>
<dbReference type="InterPro" id="IPR029058">
    <property type="entry name" value="AB_hydrolase_fold"/>
</dbReference>